<dbReference type="CDD" id="cd02850">
    <property type="entry name" value="E_set_Cellulase_N"/>
    <property type="match status" value="1"/>
</dbReference>
<dbReference type="GO" id="GO:0008810">
    <property type="term" value="F:cellulase activity"/>
    <property type="evidence" value="ECO:0007669"/>
    <property type="project" value="UniProtKB-EC"/>
</dbReference>
<proteinExistence type="inferred from homology"/>
<feature type="domain" description="Glycoside hydrolase family 9" evidence="8">
    <location>
        <begin position="86"/>
        <end position="523"/>
    </location>
</feature>
<organism evidence="10">
    <name type="scientific">uncultured bacterium contig00060</name>
    <dbReference type="NCBI Taxonomy" id="1181543"/>
    <lineage>
        <taxon>Bacteria</taxon>
        <taxon>environmental samples</taxon>
    </lineage>
</organism>
<dbReference type="SUPFAM" id="SSF81296">
    <property type="entry name" value="E set domains"/>
    <property type="match status" value="1"/>
</dbReference>
<evidence type="ECO:0000256" key="3">
    <source>
        <dbReference type="ARBA" id="ARBA00023277"/>
    </source>
</evidence>
<sequence>MIHLNQVGFRTNMPKKAVITGKGELCFVVSADNSKMFEPSLTEPRFDDASGDTVRTADFSNIKEPGTYFLFSDGLKKTFFVSDKPYRELTNALVKGLYYQRCGCALEERHAGRFHHAVCHSGKAKLINNESTVIDDVSGGWHDAGDYGRYIAPAAVTVSHMLYSYELFPESFCDELNIPESGNGIPDILNECRYELEWMMKMQRDDGAVYHKVTTRLFAPFIMPEDDKEELFLFNVSHTSTAAFAAVLAQSYRIFKKYDEAFAKKMLEASIRAWNWLEANPVFEPFKNPPDVRSGEYGDANGSDEIFWAACELYAAAKEERYFESMRSLVDNLDISKLGWRDVAGLGALCCLFVNKNIDKDFLDKLRQRFIAAADNFYSLHKLSGYGTALETDRYVWGSILPIMNNAIVLICAKLLTGDDKYGDAAQAQLDYMLGMNATGYSFVTGFGENAFRFPHHRPSYADGIDDPVPGLVSGGPNKNWQDKVCKDLIPPDTPPAKCFIDHTWTASANEIAIYWNSPAIFVAAYFNSRV</sequence>
<keyword evidence="3 6" id="KW-0119">Carbohydrate metabolism</keyword>
<dbReference type="InterPro" id="IPR014756">
    <property type="entry name" value="Ig_E-set"/>
</dbReference>
<dbReference type="InterPro" id="IPR004197">
    <property type="entry name" value="Cellulase_Ig-like"/>
</dbReference>
<comment type="catalytic activity">
    <reaction evidence="7">
        <text>Endohydrolysis of (1-&gt;4)-beta-D-glucosidic linkages in cellulose, lichenin and cereal beta-D-glucans.</text>
        <dbReference type="EC" id="3.2.1.4"/>
    </reaction>
</comment>
<dbReference type="PANTHER" id="PTHR22298">
    <property type="entry name" value="ENDO-1,4-BETA-GLUCANASE"/>
    <property type="match status" value="1"/>
</dbReference>
<evidence type="ECO:0000256" key="7">
    <source>
        <dbReference type="RuleBase" id="RU361166"/>
    </source>
</evidence>
<dbReference type="Pfam" id="PF00759">
    <property type="entry name" value="Glyco_hydro_9"/>
    <property type="match status" value="1"/>
</dbReference>
<dbReference type="InterPro" id="IPR001701">
    <property type="entry name" value="Glyco_hydro_9"/>
</dbReference>
<keyword evidence="7" id="KW-0136">Cellulose degradation</keyword>
<dbReference type="InterPro" id="IPR012341">
    <property type="entry name" value="6hp_glycosidase-like_sf"/>
</dbReference>
<dbReference type="Gene3D" id="1.50.10.10">
    <property type="match status" value="1"/>
</dbReference>
<feature type="domain" description="Cellulase Ig-like" evidence="9">
    <location>
        <begin position="2"/>
        <end position="76"/>
    </location>
</feature>
<dbReference type="EC" id="3.2.1.4" evidence="7"/>
<dbReference type="GO" id="GO:0030245">
    <property type="term" value="P:cellulose catabolic process"/>
    <property type="evidence" value="ECO:0007669"/>
    <property type="project" value="UniProtKB-KW"/>
</dbReference>
<dbReference type="InterPro" id="IPR018221">
    <property type="entry name" value="Glyco_hydro_9_His_AS"/>
</dbReference>
<dbReference type="PROSITE" id="PS00592">
    <property type="entry name" value="GH9_2"/>
    <property type="match status" value="1"/>
</dbReference>
<protein>
    <recommendedName>
        <fullName evidence="7">Endoglucanase</fullName>
        <ecNumber evidence="7">3.2.1.4</ecNumber>
    </recommendedName>
</protein>
<evidence type="ECO:0000313" key="10">
    <source>
        <dbReference type="EMBL" id="AGS53175.1"/>
    </source>
</evidence>
<evidence type="ECO:0000256" key="5">
    <source>
        <dbReference type="ARBA" id="ARBA00023326"/>
    </source>
</evidence>
<evidence type="ECO:0000256" key="1">
    <source>
        <dbReference type="ARBA" id="ARBA00007072"/>
    </source>
</evidence>
<keyword evidence="4 6" id="KW-0326">Glycosidase</keyword>
<dbReference type="SUPFAM" id="SSF48208">
    <property type="entry name" value="Six-hairpin glycosidases"/>
    <property type="match status" value="1"/>
</dbReference>
<feature type="active site" evidence="6">
    <location>
        <position position="456"/>
    </location>
</feature>
<dbReference type="InterPro" id="IPR008928">
    <property type="entry name" value="6-hairpin_glycosidase_sf"/>
</dbReference>
<evidence type="ECO:0000259" key="8">
    <source>
        <dbReference type="Pfam" id="PF00759"/>
    </source>
</evidence>
<name>A0A806KEU3_9BACT</name>
<dbReference type="Pfam" id="PF02927">
    <property type="entry name" value="CelD_N"/>
    <property type="match status" value="1"/>
</dbReference>
<comment type="similarity">
    <text evidence="1 6 7">Belongs to the glycosyl hydrolase 9 (cellulase E) family.</text>
</comment>
<accession>A0A806KEU3</accession>
<keyword evidence="5 6" id="KW-0624">Polysaccharide degradation</keyword>
<keyword evidence="2 6" id="KW-0378">Hydrolase</keyword>
<evidence type="ECO:0000256" key="6">
    <source>
        <dbReference type="PROSITE-ProRule" id="PRU10059"/>
    </source>
</evidence>
<dbReference type="EMBL" id="JQ844223">
    <property type="protein sequence ID" value="AGS53175.1"/>
    <property type="molecule type" value="Genomic_DNA"/>
</dbReference>
<evidence type="ECO:0000259" key="9">
    <source>
        <dbReference type="Pfam" id="PF02927"/>
    </source>
</evidence>
<reference evidence="10" key="1">
    <citation type="submission" date="2012-03" db="EMBL/GenBank/DDBJ databases">
        <title>Functional metagenomics reveals considerable lignocellulase gene clusters in the gut microbiome of a wood-feeding higher termite.</title>
        <authorList>
            <person name="Liu N."/>
        </authorList>
    </citation>
    <scope>NUCLEOTIDE SEQUENCE</scope>
</reference>
<evidence type="ECO:0000256" key="2">
    <source>
        <dbReference type="ARBA" id="ARBA00022801"/>
    </source>
</evidence>
<dbReference type="InterPro" id="IPR013783">
    <property type="entry name" value="Ig-like_fold"/>
</dbReference>
<dbReference type="Gene3D" id="2.60.40.10">
    <property type="entry name" value="Immunoglobulins"/>
    <property type="match status" value="1"/>
</dbReference>
<evidence type="ECO:0000256" key="4">
    <source>
        <dbReference type="ARBA" id="ARBA00023295"/>
    </source>
</evidence>
<dbReference type="AlphaFoldDB" id="A0A806KEU3"/>